<dbReference type="InterPro" id="IPR002156">
    <property type="entry name" value="RNaseH_domain"/>
</dbReference>
<evidence type="ECO:0000259" key="3">
    <source>
        <dbReference type="Pfam" id="PF13456"/>
    </source>
</evidence>
<accession>A0A0R0G7I9</accession>
<dbReference type="AlphaFoldDB" id="A0A0R0G7I9"/>
<evidence type="ECO:0000313" key="4">
    <source>
        <dbReference type="EMBL" id="KRH10965.1"/>
    </source>
</evidence>
<dbReference type="EMBL" id="CM000848">
    <property type="protein sequence ID" value="KRH10965.1"/>
    <property type="molecule type" value="Genomic_DNA"/>
</dbReference>
<keyword evidence="1" id="KW-0812">Transmembrane</keyword>
<dbReference type="OMA" id="ICEVHIE"/>
<dbReference type="GO" id="GO:0003676">
    <property type="term" value="F:nucleic acid binding"/>
    <property type="evidence" value="ECO:0007669"/>
    <property type="project" value="InterPro"/>
</dbReference>
<proteinExistence type="predicted"/>
<dbReference type="EnsemblPlants" id="KRH10965">
    <property type="protein sequence ID" value="KRH10965"/>
    <property type="gene ID" value="GLYMA_15G079400"/>
</dbReference>
<keyword evidence="6" id="KW-1185">Reference proteome</keyword>
<dbReference type="Proteomes" id="UP000008827">
    <property type="component" value="Chromosome 15"/>
</dbReference>
<dbReference type="InParanoid" id="A0A0R0G7I9"/>
<reference evidence="5" key="2">
    <citation type="submission" date="2018-02" db="UniProtKB">
        <authorList>
            <consortium name="EnsemblPlants"/>
        </authorList>
    </citation>
    <scope>IDENTIFICATION</scope>
    <source>
        <strain evidence="5">Williams 82</strain>
    </source>
</reference>
<keyword evidence="2" id="KW-0732">Signal</keyword>
<dbReference type="Gramene" id="KRH10965">
    <property type="protein sequence ID" value="KRH10965"/>
    <property type="gene ID" value="GLYMA_15G079400"/>
</dbReference>
<dbReference type="Pfam" id="PF13456">
    <property type="entry name" value="RVT_3"/>
    <property type="match status" value="1"/>
</dbReference>
<feature type="domain" description="RNase H type-1" evidence="3">
    <location>
        <begin position="2"/>
        <end position="75"/>
    </location>
</feature>
<reference evidence="4" key="3">
    <citation type="submission" date="2018-07" db="EMBL/GenBank/DDBJ databases">
        <title>WGS assembly of Glycine max.</title>
        <authorList>
            <person name="Schmutz J."/>
            <person name="Cannon S."/>
            <person name="Schlueter J."/>
            <person name="Ma J."/>
            <person name="Mitros T."/>
            <person name="Nelson W."/>
            <person name="Hyten D."/>
            <person name="Song Q."/>
            <person name="Thelen J."/>
            <person name="Cheng J."/>
            <person name="Xu D."/>
            <person name="Hellsten U."/>
            <person name="May G."/>
            <person name="Yu Y."/>
            <person name="Sakurai T."/>
            <person name="Umezawa T."/>
            <person name="Bhattacharyya M."/>
            <person name="Sandhu D."/>
            <person name="Valliyodan B."/>
            <person name="Lindquist E."/>
            <person name="Peto M."/>
            <person name="Grant D."/>
            <person name="Shu S."/>
            <person name="Goodstein D."/>
            <person name="Barry K."/>
            <person name="Futrell-Griggs M."/>
            <person name="Abernathy B."/>
            <person name="Du J."/>
            <person name="Tian Z."/>
            <person name="Zhu L."/>
            <person name="Gill N."/>
            <person name="Joshi T."/>
            <person name="Libault M."/>
            <person name="Sethuraman A."/>
            <person name="Zhang X."/>
            <person name="Shinozaki K."/>
            <person name="Nguyen H."/>
            <person name="Wing R."/>
            <person name="Cregan P."/>
            <person name="Specht J."/>
            <person name="Grimwood J."/>
            <person name="Rokhsar D."/>
            <person name="Stacey G."/>
            <person name="Shoemaker R."/>
            <person name="Jackson S."/>
        </authorList>
    </citation>
    <scope>NUCLEOTIDE SEQUENCE</scope>
    <source>
        <tissue evidence="4">Callus</tissue>
    </source>
</reference>
<sequence length="95" mass="10571">MALLAALSFSWIGDLHLQNMVIESDCKMVVDGLMQQSANVTEFGSIIDKCKQKLISIQNCSAGFIRRQTNQVAHKIIVWFMLLVVLILSCCGLAR</sequence>
<dbReference type="Gene3D" id="3.30.420.10">
    <property type="entry name" value="Ribonuclease H-like superfamily/Ribonuclease H"/>
    <property type="match status" value="1"/>
</dbReference>
<feature type="signal peptide" evidence="2">
    <location>
        <begin position="1"/>
        <end position="17"/>
    </location>
</feature>
<protein>
    <recommendedName>
        <fullName evidence="3">RNase H type-1 domain-containing protein</fullName>
    </recommendedName>
</protein>
<dbReference type="InterPro" id="IPR036397">
    <property type="entry name" value="RNaseH_sf"/>
</dbReference>
<keyword evidence="1" id="KW-1133">Transmembrane helix</keyword>
<name>A0A0R0G7I9_SOYBN</name>
<evidence type="ECO:0000313" key="6">
    <source>
        <dbReference type="Proteomes" id="UP000008827"/>
    </source>
</evidence>
<reference evidence="4 5" key="1">
    <citation type="journal article" date="2010" name="Nature">
        <title>Genome sequence of the palaeopolyploid soybean.</title>
        <authorList>
            <person name="Schmutz J."/>
            <person name="Cannon S.B."/>
            <person name="Schlueter J."/>
            <person name="Ma J."/>
            <person name="Mitros T."/>
            <person name="Nelson W."/>
            <person name="Hyten D.L."/>
            <person name="Song Q."/>
            <person name="Thelen J.J."/>
            <person name="Cheng J."/>
            <person name="Xu D."/>
            <person name="Hellsten U."/>
            <person name="May G.D."/>
            <person name="Yu Y."/>
            <person name="Sakurai T."/>
            <person name="Umezawa T."/>
            <person name="Bhattacharyya M.K."/>
            <person name="Sandhu D."/>
            <person name="Valliyodan B."/>
            <person name="Lindquist E."/>
            <person name="Peto M."/>
            <person name="Grant D."/>
            <person name="Shu S."/>
            <person name="Goodstein D."/>
            <person name="Barry K."/>
            <person name="Futrell-Griggs M."/>
            <person name="Abernathy B."/>
            <person name="Du J."/>
            <person name="Tian Z."/>
            <person name="Zhu L."/>
            <person name="Gill N."/>
            <person name="Joshi T."/>
            <person name="Libault M."/>
            <person name="Sethuraman A."/>
            <person name="Zhang X.-C."/>
            <person name="Shinozaki K."/>
            <person name="Nguyen H.T."/>
            <person name="Wing R.A."/>
            <person name="Cregan P."/>
            <person name="Specht J."/>
            <person name="Grimwood J."/>
            <person name="Rokhsar D."/>
            <person name="Stacey G."/>
            <person name="Shoemaker R.C."/>
            <person name="Jackson S.A."/>
        </authorList>
    </citation>
    <scope>NUCLEOTIDE SEQUENCE</scope>
    <source>
        <strain evidence="5">cv. Williams 82</strain>
        <tissue evidence="4">Callus</tissue>
    </source>
</reference>
<evidence type="ECO:0000256" key="1">
    <source>
        <dbReference type="SAM" id="Phobius"/>
    </source>
</evidence>
<feature type="chain" id="PRO_5014521243" description="RNase H type-1 domain-containing protein" evidence="2">
    <location>
        <begin position="18"/>
        <end position="95"/>
    </location>
</feature>
<gene>
    <name evidence="4" type="ORF">GLYMA_15G079400</name>
</gene>
<keyword evidence="1" id="KW-0472">Membrane</keyword>
<organism evidence="4">
    <name type="scientific">Glycine max</name>
    <name type="common">Soybean</name>
    <name type="synonym">Glycine hispida</name>
    <dbReference type="NCBI Taxonomy" id="3847"/>
    <lineage>
        <taxon>Eukaryota</taxon>
        <taxon>Viridiplantae</taxon>
        <taxon>Streptophyta</taxon>
        <taxon>Embryophyta</taxon>
        <taxon>Tracheophyta</taxon>
        <taxon>Spermatophyta</taxon>
        <taxon>Magnoliopsida</taxon>
        <taxon>eudicotyledons</taxon>
        <taxon>Gunneridae</taxon>
        <taxon>Pentapetalae</taxon>
        <taxon>rosids</taxon>
        <taxon>fabids</taxon>
        <taxon>Fabales</taxon>
        <taxon>Fabaceae</taxon>
        <taxon>Papilionoideae</taxon>
        <taxon>50 kb inversion clade</taxon>
        <taxon>NPAAA clade</taxon>
        <taxon>indigoferoid/millettioid clade</taxon>
        <taxon>Phaseoleae</taxon>
        <taxon>Glycine</taxon>
        <taxon>Glycine subgen. Soja</taxon>
    </lineage>
</organism>
<feature type="transmembrane region" description="Helical" evidence="1">
    <location>
        <begin position="76"/>
        <end position="94"/>
    </location>
</feature>
<evidence type="ECO:0000313" key="5">
    <source>
        <dbReference type="EnsemblPlants" id="KRH10965"/>
    </source>
</evidence>
<evidence type="ECO:0000256" key="2">
    <source>
        <dbReference type="SAM" id="SignalP"/>
    </source>
</evidence>
<dbReference type="GO" id="GO:0004523">
    <property type="term" value="F:RNA-DNA hybrid ribonuclease activity"/>
    <property type="evidence" value="ECO:0007669"/>
    <property type="project" value="InterPro"/>
</dbReference>